<keyword evidence="1" id="KW-0812">Transmembrane</keyword>
<evidence type="ECO:0000313" key="3">
    <source>
        <dbReference type="Proteomes" id="UP000308707"/>
    </source>
</evidence>
<gene>
    <name evidence="2" type="ORF">FCE95_11730</name>
</gene>
<keyword evidence="1" id="KW-0472">Membrane</keyword>
<dbReference type="RefSeq" id="WP_137267193.1">
    <property type="nucleotide sequence ID" value="NZ_SZUA01000002.1"/>
</dbReference>
<name>A0A4U5JM83_9GAMM</name>
<evidence type="ECO:0000313" key="2">
    <source>
        <dbReference type="EMBL" id="TKR30762.1"/>
    </source>
</evidence>
<feature type="transmembrane region" description="Helical" evidence="1">
    <location>
        <begin position="18"/>
        <end position="37"/>
    </location>
</feature>
<proteinExistence type="predicted"/>
<dbReference type="Proteomes" id="UP000308707">
    <property type="component" value="Unassembled WGS sequence"/>
</dbReference>
<dbReference type="OrthoDB" id="5966002at2"/>
<feature type="transmembrane region" description="Helical" evidence="1">
    <location>
        <begin position="81"/>
        <end position="102"/>
    </location>
</feature>
<dbReference type="EMBL" id="SZUA01000002">
    <property type="protein sequence ID" value="TKR30762.1"/>
    <property type="molecule type" value="Genomic_DNA"/>
</dbReference>
<dbReference type="AlphaFoldDB" id="A0A4U5JM83"/>
<feature type="transmembrane region" description="Helical" evidence="1">
    <location>
        <begin position="137"/>
        <end position="160"/>
    </location>
</feature>
<comment type="caution">
    <text evidence="2">The sequence shown here is derived from an EMBL/GenBank/DDBJ whole genome shotgun (WGS) entry which is preliminary data.</text>
</comment>
<accession>A0A4U5JM83</accession>
<feature type="transmembrane region" description="Helical" evidence="1">
    <location>
        <begin position="49"/>
        <end position="72"/>
    </location>
</feature>
<feature type="transmembrane region" description="Helical" evidence="1">
    <location>
        <begin position="108"/>
        <end position="125"/>
    </location>
</feature>
<keyword evidence="3" id="KW-1185">Reference proteome</keyword>
<keyword evidence="1" id="KW-1133">Transmembrane helix</keyword>
<organism evidence="2 3">
    <name type="scientific">Luteimonas gilva</name>
    <dbReference type="NCBI Taxonomy" id="2572684"/>
    <lineage>
        <taxon>Bacteria</taxon>
        <taxon>Pseudomonadati</taxon>
        <taxon>Pseudomonadota</taxon>
        <taxon>Gammaproteobacteria</taxon>
        <taxon>Lysobacterales</taxon>
        <taxon>Lysobacteraceae</taxon>
        <taxon>Luteimonas</taxon>
    </lineage>
</organism>
<reference evidence="2 3" key="1">
    <citation type="submission" date="2019-04" db="EMBL/GenBank/DDBJ databases">
        <title>Reference strain of H23.</title>
        <authorList>
            <person name="Luo X."/>
        </authorList>
    </citation>
    <scope>NUCLEOTIDE SEQUENCE [LARGE SCALE GENOMIC DNA]</scope>
    <source>
        <strain evidence="2 3">H23</strain>
    </source>
</reference>
<evidence type="ECO:0000256" key="1">
    <source>
        <dbReference type="SAM" id="Phobius"/>
    </source>
</evidence>
<protein>
    <submittedName>
        <fullName evidence="2">Uncharacterized protein</fullName>
    </submittedName>
</protein>
<sequence>MSTHPQTAILPGPMLGRLLGAAPDVITGIACLIVWISPLTFGQGAVKTVVLMMLMEFLLVHGTGFFTVVALLEDVSRVKRLLAMSGLLCFYALFVGAFVAVFRAWWPVWVFLWLAASKAIWIFAAPRDREAETARQMGAWAFSVVVYLAAVFGGVILPLPRLGITEELLPTLGLPGSGEWIERPHTAVAGMAFYYFAMAAFKGWRGGAMESAVPPPLKKGD</sequence>